<dbReference type="AlphaFoldDB" id="A0A8T0E8A4"/>
<feature type="region of interest" description="Disordered" evidence="1">
    <location>
        <begin position="81"/>
        <end position="110"/>
    </location>
</feature>
<feature type="compositionally biased region" description="Polar residues" evidence="1">
    <location>
        <begin position="101"/>
        <end position="110"/>
    </location>
</feature>
<keyword evidence="3" id="KW-1185">Reference proteome</keyword>
<reference evidence="2" key="1">
    <citation type="journal article" date="2020" name="bioRxiv">
        <title>Chromosome-level reference genome of the European wasp spider Argiope bruennichi: a resource for studies on range expansion and evolutionary adaptation.</title>
        <authorList>
            <person name="Sheffer M.M."/>
            <person name="Hoppe A."/>
            <person name="Krehenwinkel H."/>
            <person name="Uhl G."/>
            <person name="Kuss A.W."/>
            <person name="Jensen L."/>
            <person name="Jensen C."/>
            <person name="Gillespie R.G."/>
            <person name="Hoff K.J."/>
            <person name="Prost S."/>
        </authorList>
    </citation>
    <scope>NUCLEOTIDE SEQUENCE</scope>
</reference>
<comment type="caution">
    <text evidence="2">The sequence shown here is derived from an EMBL/GenBank/DDBJ whole genome shotgun (WGS) entry which is preliminary data.</text>
</comment>
<evidence type="ECO:0000313" key="3">
    <source>
        <dbReference type="Proteomes" id="UP000807504"/>
    </source>
</evidence>
<proteinExistence type="predicted"/>
<evidence type="ECO:0000256" key="1">
    <source>
        <dbReference type="SAM" id="MobiDB-lite"/>
    </source>
</evidence>
<evidence type="ECO:0000313" key="2">
    <source>
        <dbReference type="EMBL" id="KAF8766701.1"/>
    </source>
</evidence>
<organism evidence="2 3">
    <name type="scientific">Argiope bruennichi</name>
    <name type="common">Wasp spider</name>
    <name type="synonym">Aranea bruennichi</name>
    <dbReference type="NCBI Taxonomy" id="94029"/>
    <lineage>
        <taxon>Eukaryota</taxon>
        <taxon>Metazoa</taxon>
        <taxon>Ecdysozoa</taxon>
        <taxon>Arthropoda</taxon>
        <taxon>Chelicerata</taxon>
        <taxon>Arachnida</taxon>
        <taxon>Araneae</taxon>
        <taxon>Araneomorphae</taxon>
        <taxon>Entelegynae</taxon>
        <taxon>Araneoidea</taxon>
        <taxon>Araneidae</taxon>
        <taxon>Argiope</taxon>
    </lineage>
</organism>
<dbReference type="Proteomes" id="UP000807504">
    <property type="component" value="Unassembled WGS sequence"/>
</dbReference>
<name>A0A8T0E8A4_ARGBR</name>
<accession>A0A8T0E8A4</accession>
<dbReference type="EMBL" id="JABXBU010002230">
    <property type="protein sequence ID" value="KAF8766701.1"/>
    <property type="molecule type" value="Genomic_DNA"/>
</dbReference>
<reference evidence="2" key="2">
    <citation type="submission" date="2020-06" db="EMBL/GenBank/DDBJ databases">
        <authorList>
            <person name="Sheffer M."/>
        </authorList>
    </citation>
    <scope>NUCLEOTIDE SEQUENCE</scope>
</reference>
<sequence>MISPTLSLTARKGTGIRKEPDFFIRVYELPSLPSPCFTERRTTNWSFLHTTLDDKANVSRALAFIMKRALDRLQVPQSALSGTLNGAKSHGSRSRFKRDSSFANESWRSA</sequence>
<gene>
    <name evidence="2" type="ORF">HNY73_019738</name>
</gene>
<protein>
    <submittedName>
        <fullName evidence="2">Uncharacterized protein</fullName>
    </submittedName>
</protein>